<proteinExistence type="predicted"/>
<accession>A0ABU4IG36</accession>
<dbReference type="Pfam" id="PF18928">
    <property type="entry name" value="DUF5677"/>
    <property type="match status" value="1"/>
</dbReference>
<evidence type="ECO:0000313" key="2">
    <source>
        <dbReference type="Proteomes" id="UP001272325"/>
    </source>
</evidence>
<keyword evidence="2" id="KW-1185">Reference proteome</keyword>
<name>A0ABU4IG36_9VIBR</name>
<organism evidence="1 2">
    <name type="scientific">Vibrio plantisponsor</name>
    <dbReference type="NCBI Taxonomy" id="664643"/>
    <lineage>
        <taxon>Bacteria</taxon>
        <taxon>Pseudomonadati</taxon>
        <taxon>Pseudomonadota</taxon>
        <taxon>Gammaproteobacteria</taxon>
        <taxon>Vibrionales</taxon>
        <taxon>Vibrionaceae</taxon>
        <taxon>Vibrio</taxon>
    </lineage>
</organism>
<comment type="caution">
    <text evidence="1">The sequence shown here is derived from an EMBL/GenBank/DDBJ whole genome shotgun (WGS) entry which is preliminary data.</text>
</comment>
<dbReference type="Proteomes" id="UP001272325">
    <property type="component" value="Unassembled WGS sequence"/>
</dbReference>
<protein>
    <submittedName>
        <fullName evidence="1">DUF5677 domain-containing protein</fullName>
    </submittedName>
</protein>
<gene>
    <name evidence="1" type="ORF">SBW85_05030</name>
</gene>
<evidence type="ECO:0000313" key="1">
    <source>
        <dbReference type="EMBL" id="MDW6017134.1"/>
    </source>
</evidence>
<dbReference type="InterPro" id="IPR043733">
    <property type="entry name" value="DUF5677"/>
</dbReference>
<dbReference type="RefSeq" id="WP_102943139.1">
    <property type="nucleotide sequence ID" value="NZ_AP024893.1"/>
</dbReference>
<reference evidence="1 2" key="1">
    <citation type="submission" date="2023-11" db="EMBL/GenBank/DDBJ databases">
        <title>Plant-associative lifestyle of Vibrio porteresiae and its evolutionary dynamics.</title>
        <authorList>
            <person name="Rameshkumar N."/>
            <person name="Kirti K."/>
        </authorList>
    </citation>
    <scope>NUCLEOTIDE SEQUENCE [LARGE SCALE GENOMIC DNA]</scope>
    <source>
        <strain evidence="1 2">MSSRF60</strain>
    </source>
</reference>
<sequence>MNDEFMSVWDEYVAFRNSKLEGLHFYDQRSKFILALYARINSLCEETLTLVSNGCYVSPQILMRSTLESYVDLRCLIKDENYVNCIFAAEAEAEHKNLSHYSSENPYYQGTQPVSSSKLEELKIEKSKGLNIYERFKKAECGDLYRTVYNNLCRYTHGNISALASKNFENDKVVISRKISNADLLFILSSTINIALSSSIDVLEYFSAPACEQEHCTRMNEKIKVLCKKFV</sequence>
<dbReference type="EMBL" id="JAWRCN010000001">
    <property type="protein sequence ID" value="MDW6017134.1"/>
    <property type="molecule type" value="Genomic_DNA"/>
</dbReference>